<accession>A0ABY7FXI9</accession>
<keyword evidence="2" id="KW-0285">Flavoprotein</keyword>
<dbReference type="Proteomes" id="UP001164746">
    <property type="component" value="Chromosome 14"/>
</dbReference>
<sequence>MNLIGSTLEDAIYTCKLKGGLNDAVLNARLMGSKSRDRDLEICFVEFLLQKGCNIGPKICQNVDTTLTLKIQEVIAAQFNNSIYNLTQTAEVVEHLKGGRHVHLILEKEKTIDGDEFTWKRPMELFEENEMVKICAPMDRPLIVQFAAHNDIDFGNAAEIVAPYSDGVDLNCGCPQRWAMADGYGACLIHKPNLVQDIVRQARNRVPRSDFTVSVKIRIHEDIRETVEYCKKMEAAGVSFLSVHGRTKDQRNQPVNLEAVRLIQENVGVPVVANGDIKSMEDVDHIRTVTGAKGAMCARGILANPAMFVGYDNTPLECIKDWSNL</sequence>
<dbReference type="PROSITE" id="PS01136">
    <property type="entry name" value="UPF0034"/>
    <property type="match status" value="1"/>
</dbReference>
<evidence type="ECO:0000313" key="7">
    <source>
        <dbReference type="EMBL" id="WAR25752.1"/>
    </source>
</evidence>
<proteinExistence type="predicted"/>
<organism evidence="7 8">
    <name type="scientific">Mya arenaria</name>
    <name type="common">Soft-shell clam</name>
    <dbReference type="NCBI Taxonomy" id="6604"/>
    <lineage>
        <taxon>Eukaryota</taxon>
        <taxon>Metazoa</taxon>
        <taxon>Spiralia</taxon>
        <taxon>Lophotrochozoa</taxon>
        <taxon>Mollusca</taxon>
        <taxon>Bivalvia</taxon>
        <taxon>Autobranchia</taxon>
        <taxon>Heteroconchia</taxon>
        <taxon>Euheterodonta</taxon>
        <taxon>Imparidentia</taxon>
        <taxon>Neoheterodontei</taxon>
        <taxon>Myida</taxon>
        <taxon>Myoidea</taxon>
        <taxon>Myidae</taxon>
        <taxon>Mya</taxon>
    </lineage>
</organism>
<dbReference type="PANTHER" id="PTHR11082">
    <property type="entry name" value="TRNA-DIHYDROURIDINE SYNTHASE"/>
    <property type="match status" value="1"/>
</dbReference>
<evidence type="ECO:0000259" key="6">
    <source>
        <dbReference type="Pfam" id="PF01207"/>
    </source>
</evidence>
<feature type="domain" description="DUS-like FMN-binding" evidence="6">
    <location>
        <begin position="139"/>
        <end position="311"/>
    </location>
</feature>
<name>A0ABY7FXI9_MYAAR</name>
<protein>
    <submittedName>
        <fullName evidence="7">DUS4L-like protein</fullName>
    </submittedName>
</protein>
<reference evidence="7" key="1">
    <citation type="submission" date="2022-11" db="EMBL/GenBank/DDBJ databases">
        <title>Centuries of genome instability and evolution in soft-shell clam transmissible cancer (bioRxiv).</title>
        <authorList>
            <person name="Hart S.F.M."/>
            <person name="Yonemitsu M.A."/>
            <person name="Giersch R.M."/>
            <person name="Beal B.F."/>
            <person name="Arriagada G."/>
            <person name="Davis B.W."/>
            <person name="Ostrander E.A."/>
            <person name="Goff S.P."/>
            <person name="Metzger M.J."/>
        </authorList>
    </citation>
    <scope>NUCLEOTIDE SEQUENCE</scope>
    <source>
        <strain evidence="7">MELC-2E11</strain>
        <tissue evidence="7">Siphon/mantle</tissue>
    </source>
</reference>
<dbReference type="PANTHER" id="PTHR11082:SF31">
    <property type="entry name" value="TRNA-DIHYDROURIDINE(20A_20B) SYNTHASE [NAD(P)+]-LIKE"/>
    <property type="match status" value="1"/>
</dbReference>
<evidence type="ECO:0000313" key="8">
    <source>
        <dbReference type="Proteomes" id="UP001164746"/>
    </source>
</evidence>
<evidence type="ECO:0000256" key="1">
    <source>
        <dbReference type="ARBA" id="ARBA00001917"/>
    </source>
</evidence>
<dbReference type="Gene3D" id="3.20.20.70">
    <property type="entry name" value="Aldolase class I"/>
    <property type="match status" value="1"/>
</dbReference>
<keyword evidence="4" id="KW-0819">tRNA processing</keyword>
<dbReference type="SUPFAM" id="SSF51395">
    <property type="entry name" value="FMN-linked oxidoreductases"/>
    <property type="match status" value="1"/>
</dbReference>
<evidence type="ECO:0000256" key="5">
    <source>
        <dbReference type="ARBA" id="ARBA00023002"/>
    </source>
</evidence>
<dbReference type="InterPro" id="IPR013785">
    <property type="entry name" value="Aldolase_TIM"/>
</dbReference>
<dbReference type="Pfam" id="PF01207">
    <property type="entry name" value="Dus"/>
    <property type="match status" value="1"/>
</dbReference>
<keyword evidence="3" id="KW-0288">FMN</keyword>
<keyword evidence="5" id="KW-0560">Oxidoreductase</keyword>
<dbReference type="EMBL" id="CP111025">
    <property type="protein sequence ID" value="WAR25752.1"/>
    <property type="molecule type" value="Genomic_DNA"/>
</dbReference>
<dbReference type="InterPro" id="IPR035587">
    <property type="entry name" value="DUS-like_FMN-bd"/>
</dbReference>
<comment type="cofactor">
    <cofactor evidence="1">
        <name>FMN</name>
        <dbReference type="ChEBI" id="CHEBI:58210"/>
    </cofactor>
</comment>
<evidence type="ECO:0000256" key="4">
    <source>
        <dbReference type="ARBA" id="ARBA00022694"/>
    </source>
</evidence>
<evidence type="ECO:0000256" key="3">
    <source>
        <dbReference type="ARBA" id="ARBA00022643"/>
    </source>
</evidence>
<dbReference type="CDD" id="cd02801">
    <property type="entry name" value="DUS_like_FMN"/>
    <property type="match status" value="1"/>
</dbReference>
<evidence type="ECO:0000256" key="2">
    <source>
        <dbReference type="ARBA" id="ARBA00022630"/>
    </source>
</evidence>
<gene>
    <name evidence="7" type="ORF">MAR_011456</name>
</gene>
<keyword evidence="8" id="KW-1185">Reference proteome</keyword>
<dbReference type="InterPro" id="IPR018517">
    <property type="entry name" value="tRNA_hU_synthase_CS"/>
</dbReference>